<accession>A0ACB9H2S1</accession>
<dbReference type="Proteomes" id="UP001055811">
    <property type="component" value="Linkage Group LG01"/>
</dbReference>
<dbReference type="EMBL" id="CM042009">
    <property type="protein sequence ID" value="KAI3789470.1"/>
    <property type="molecule type" value="Genomic_DNA"/>
</dbReference>
<sequence>MSFRRWMIDARFRVFWGLRNIMKEKNRMCPTCNKKTLKISRITSLSNVQIQIHELVMQLVLNLSQIQR</sequence>
<evidence type="ECO:0000313" key="2">
    <source>
        <dbReference type="Proteomes" id="UP001055811"/>
    </source>
</evidence>
<proteinExistence type="predicted"/>
<evidence type="ECO:0000313" key="1">
    <source>
        <dbReference type="EMBL" id="KAI3789470.1"/>
    </source>
</evidence>
<comment type="caution">
    <text evidence="1">The sequence shown here is derived from an EMBL/GenBank/DDBJ whole genome shotgun (WGS) entry which is preliminary data.</text>
</comment>
<organism evidence="1 2">
    <name type="scientific">Cichorium intybus</name>
    <name type="common">Chicory</name>
    <dbReference type="NCBI Taxonomy" id="13427"/>
    <lineage>
        <taxon>Eukaryota</taxon>
        <taxon>Viridiplantae</taxon>
        <taxon>Streptophyta</taxon>
        <taxon>Embryophyta</taxon>
        <taxon>Tracheophyta</taxon>
        <taxon>Spermatophyta</taxon>
        <taxon>Magnoliopsida</taxon>
        <taxon>eudicotyledons</taxon>
        <taxon>Gunneridae</taxon>
        <taxon>Pentapetalae</taxon>
        <taxon>asterids</taxon>
        <taxon>campanulids</taxon>
        <taxon>Asterales</taxon>
        <taxon>Asteraceae</taxon>
        <taxon>Cichorioideae</taxon>
        <taxon>Cichorieae</taxon>
        <taxon>Cichoriinae</taxon>
        <taxon>Cichorium</taxon>
    </lineage>
</organism>
<reference evidence="1 2" key="2">
    <citation type="journal article" date="2022" name="Mol. Ecol. Resour.">
        <title>The genomes of chicory, endive, great burdock and yacon provide insights into Asteraceae paleo-polyploidization history and plant inulin production.</title>
        <authorList>
            <person name="Fan W."/>
            <person name="Wang S."/>
            <person name="Wang H."/>
            <person name="Wang A."/>
            <person name="Jiang F."/>
            <person name="Liu H."/>
            <person name="Zhao H."/>
            <person name="Xu D."/>
            <person name="Zhang Y."/>
        </authorList>
    </citation>
    <scope>NUCLEOTIDE SEQUENCE [LARGE SCALE GENOMIC DNA]</scope>
    <source>
        <strain evidence="2">cv. Punajuju</strain>
        <tissue evidence="1">Leaves</tissue>
    </source>
</reference>
<name>A0ACB9H2S1_CICIN</name>
<protein>
    <submittedName>
        <fullName evidence="1">Uncharacterized protein</fullName>
    </submittedName>
</protein>
<reference evidence="2" key="1">
    <citation type="journal article" date="2022" name="Mol. Ecol. Resour.">
        <title>The genomes of chicory, endive, great burdock and yacon provide insights into Asteraceae palaeo-polyploidization history and plant inulin production.</title>
        <authorList>
            <person name="Fan W."/>
            <person name="Wang S."/>
            <person name="Wang H."/>
            <person name="Wang A."/>
            <person name="Jiang F."/>
            <person name="Liu H."/>
            <person name="Zhao H."/>
            <person name="Xu D."/>
            <person name="Zhang Y."/>
        </authorList>
    </citation>
    <scope>NUCLEOTIDE SEQUENCE [LARGE SCALE GENOMIC DNA]</scope>
    <source>
        <strain evidence="2">cv. Punajuju</strain>
    </source>
</reference>
<keyword evidence="2" id="KW-1185">Reference proteome</keyword>
<gene>
    <name evidence="1" type="ORF">L2E82_02267</name>
</gene>